<dbReference type="OrthoDB" id="7862810at2"/>
<gene>
    <name evidence="2" type="ORF">FHY64_10065</name>
</gene>
<sequence length="147" mass="15847">MMKACAAMLCLLPALATAEPLVRDCDSYIANARNLSRPFDQATREFANGEVAILSLLLDEPACCGAHLMVTYPDPYEGFAQCRLVTTADEMGYASFDLVSAQAAYDPATGLVLSLPARQFDGSDFAPLTVEVTVNRAVGEVYATERR</sequence>
<evidence type="ECO:0000256" key="1">
    <source>
        <dbReference type="SAM" id="SignalP"/>
    </source>
</evidence>
<organism evidence="2 3">
    <name type="scientific">Pelagovum pacificum</name>
    <dbReference type="NCBI Taxonomy" id="2588711"/>
    <lineage>
        <taxon>Bacteria</taxon>
        <taxon>Pseudomonadati</taxon>
        <taxon>Pseudomonadota</taxon>
        <taxon>Alphaproteobacteria</taxon>
        <taxon>Rhodobacterales</taxon>
        <taxon>Paracoccaceae</taxon>
        <taxon>Pelagovum</taxon>
    </lineage>
</organism>
<protein>
    <recommendedName>
        <fullName evidence="4">DUF2195 family protein</fullName>
    </recommendedName>
</protein>
<accession>A0A5C5GFS7</accession>
<dbReference type="EMBL" id="VFFF01000001">
    <property type="protein sequence ID" value="TNY33595.1"/>
    <property type="molecule type" value="Genomic_DNA"/>
</dbReference>
<dbReference type="Proteomes" id="UP000314011">
    <property type="component" value="Unassembled WGS sequence"/>
</dbReference>
<evidence type="ECO:0000313" key="3">
    <source>
        <dbReference type="Proteomes" id="UP000314011"/>
    </source>
</evidence>
<comment type="caution">
    <text evidence="2">The sequence shown here is derived from an EMBL/GenBank/DDBJ whole genome shotgun (WGS) entry which is preliminary data.</text>
</comment>
<reference evidence="2 3" key="1">
    <citation type="submission" date="2019-06" db="EMBL/GenBank/DDBJ databases">
        <title>Genome of new Rhodobacteraceae sp. SM1903.</title>
        <authorList>
            <person name="Ren X."/>
        </authorList>
    </citation>
    <scope>NUCLEOTIDE SEQUENCE [LARGE SCALE GENOMIC DNA]</scope>
    <source>
        <strain evidence="2 3">SM1903</strain>
    </source>
</reference>
<feature type="chain" id="PRO_5022753422" description="DUF2195 family protein" evidence="1">
    <location>
        <begin position="19"/>
        <end position="147"/>
    </location>
</feature>
<dbReference type="AlphaFoldDB" id="A0A5C5GFS7"/>
<name>A0A5C5GFS7_9RHOB</name>
<keyword evidence="3" id="KW-1185">Reference proteome</keyword>
<dbReference type="RefSeq" id="WP_140194283.1">
    <property type="nucleotide sequence ID" value="NZ_CP065915.1"/>
</dbReference>
<evidence type="ECO:0008006" key="4">
    <source>
        <dbReference type="Google" id="ProtNLM"/>
    </source>
</evidence>
<feature type="signal peptide" evidence="1">
    <location>
        <begin position="1"/>
        <end position="18"/>
    </location>
</feature>
<proteinExistence type="predicted"/>
<evidence type="ECO:0000313" key="2">
    <source>
        <dbReference type="EMBL" id="TNY33595.1"/>
    </source>
</evidence>
<keyword evidence="1" id="KW-0732">Signal</keyword>